<accession>A0A183GT03</accession>
<keyword evidence="1" id="KW-0175">Coiled coil</keyword>
<dbReference type="AlphaFoldDB" id="A0A183GT03"/>
<evidence type="ECO:0000256" key="1">
    <source>
        <dbReference type="SAM" id="Coils"/>
    </source>
</evidence>
<gene>
    <name evidence="2" type="ORF">HPBE_LOCUS25822</name>
</gene>
<feature type="coiled-coil region" evidence="1">
    <location>
        <begin position="3"/>
        <end position="37"/>
    </location>
</feature>
<reference evidence="4" key="2">
    <citation type="submission" date="2019-09" db="UniProtKB">
        <authorList>
            <consortium name="WormBaseParasite"/>
        </authorList>
    </citation>
    <scope>IDENTIFICATION</scope>
</reference>
<evidence type="ECO:0000313" key="2">
    <source>
        <dbReference type="EMBL" id="VDP54101.1"/>
    </source>
</evidence>
<organism evidence="3 4">
    <name type="scientific">Heligmosomoides polygyrus</name>
    <name type="common">Parasitic roundworm</name>
    <dbReference type="NCBI Taxonomy" id="6339"/>
    <lineage>
        <taxon>Eukaryota</taxon>
        <taxon>Metazoa</taxon>
        <taxon>Ecdysozoa</taxon>
        <taxon>Nematoda</taxon>
        <taxon>Chromadorea</taxon>
        <taxon>Rhabditida</taxon>
        <taxon>Rhabditina</taxon>
        <taxon>Rhabditomorpha</taxon>
        <taxon>Strongyloidea</taxon>
        <taxon>Heligmosomidae</taxon>
        <taxon>Heligmosomoides</taxon>
    </lineage>
</organism>
<dbReference type="WBParaSite" id="HPBE_0002582301-mRNA-1">
    <property type="protein sequence ID" value="HPBE_0002582301-mRNA-1"/>
    <property type="gene ID" value="HPBE_0002582301"/>
</dbReference>
<protein>
    <submittedName>
        <fullName evidence="4">Transposase</fullName>
    </submittedName>
</protein>
<dbReference type="Proteomes" id="UP000050761">
    <property type="component" value="Unassembled WGS sequence"/>
</dbReference>
<dbReference type="EMBL" id="UZAH01038661">
    <property type="protein sequence ID" value="VDP54101.1"/>
    <property type="molecule type" value="Genomic_DNA"/>
</dbReference>
<evidence type="ECO:0000313" key="4">
    <source>
        <dbReference type="WBParaSite" id="HPBE_0002582301-mRNA-1"/>
    </source>
</evidence>
<accession>A0A3P8EC63</accession>
<evidence type="ECO:0000313" key="3">
    <source>
        <dbReference type="Proteomes" id="UP000050761"/>
    </source>
</evidence>
<reference evidence="2 3" key="1">
    <citation type="submission" date="2018-11" db="EMBL/GenBank/DDBJ databases">
        <authorList>
            <consortium name="Pathogen Informatics"/>
        </authorList>
    </citation>
    <scope>NUCLEOTIDE SEQUENCE [LARGE SCALE GENOMIC DNA]</scope>
</reference>
<sequence>MKFTELSEQLIEAELKNAKLRRENLLMEQQILEAKLAYWKEKRRSYFAGTAVRLDFVYAMYNLRGWMGGRIRCSFDGARKPVLGEERPLDLHRFAFSRQVDELLCLTVAQRNRSKMHDTVVLLDLAALALSLCITKDP</sequence>
<keyword evidence="3" id="KW-1185">Reference proteome</keyword>
<proteinExistence type="predicted"/>
<name>A0A183GT03_HELPZ</name>